<organism evidence="2 3">
    <name type="scientific">Trichoglossum hirsutum</name>
    <dbReference type="NCBI Taxonomy" id="265104"/>
    <lineage>
        <taxon>Eukaryota</taxon>
        <taxon>Fungi</taxon>
        <taxon>Dikarya</taxon>
        <taxon>Ascomycota</taxon>
        <taxon>Pezizomycotina</taxon>
        <taxon>Geoglossomycetes</taxon>
        <taxon>Geoglossales</taxon>
        <taxon>Geoglossaceae</taxon>
        <taxon>Trichoglossum</taxon>
    </lineage>
</organism>
<name>A0A9P8IE95_9PEZI</name>
<evidence type="ECO:0000256" key="1">
    <source>
        <dbReference type="SAM" id="MobiDB-lite"/>
    </source>
</evidence>
<dbReference type="EMBL" id="JAGHQM010002798">
    <property type="protein sequence ID" value="KAH0548142.1"/>
    <property type="molecule type" value="Genomic_DNA"/>
</dbReference>
<keyword evidence="3" id="KW-1185">Reference proteome</keyword>
<reference evidence="2" key="1">
    <citation type="submission" date="2021-03" db="EMBL/GenBank/DDBJ databases">
        <title>Comparative genomics and phylogenomic investigation of the class Geoglossomycetes provide insights into ecological specialization and systematics.</title>
        <authorList>
            <person name="Melie T."/>
            <person name="Pirro S."/>
            <person name="Miller A.N."/>
            <person name="Quandt A."/>
        </authorList>
    </citation>
    <scope>NUCLEOTIDE SEQUENCE</scope>
    <source>
        <strain evidence="2">CAQ_001_2017</strain>
    </source>
</reference>
<protein>
    <submittedName>
        <fullName evidence="2">Uncharacterized protein</fullName>
    </submittedName>
</protein>
<dbReference type="AlphaFoldDB" id="A0A9P8IE95"/>
<accession>A0A9P8IE95</accession>
<feature type="region of interest" description="Disordered" evidence="1">
    <location>
        <begin position="1"/>
        <end position="31"/>
    </location>
</feature>
<comment type="caution">
    <text evidence="2">The sequence shown here is derived from an EMBL/GenBank/DDBJ whole genome shotgun (WGS) entry which is preliminary data.</text>
</comment>
<dbReference type="Proteomes" id="UP000750711">
    <property type="component" value="Unassembled WGS sequence"/>
</dbReference>
<sequence length="116" mass="13498">MRKTSPLGRPTWQLPLYNRTPPRQGECEGRPTPSIQAAKLEETTLEQDQEFVQQLQSAYETDPTYQKALELARAGPREGQDHEWTLSEVLVERPMMGLTFTGFDKDIYVEKRKRHH</sequence>
<evidence type="ECO:0000313" key="2">
    <source>
        <dbReference type="EMBL" id="KAH0548142.1"/>
    </source>
</evidence>
<evidence type="ECO:0000313" key="3">
    <source>
        <dbReference type="Proteomes" id="UP000750711"/>
    </source>
</evidence>
<gene>
    <name evidence="2" type="ORF">GP486_008129</name>
</gene>
<proteinExistence type="predicted"/>